<accession>A0ABR4L9I4</accession>
<evidence type="ECO:0000313" key="9">
    <source>
        <dbReference type="Proteomes" id="UP001610432"/>
    </source>
</evidence>
<dbReference type="InterPro" id="IPR007219">
    <property type="entry name" value="XnlR_reg_dom"/>
</dbReference>
<reference evidence="8 9" key="1">
    <citation type="submission" date="2024-07" db="EMBL/GenBank/DDBJ databases">
        <title>Section-level genome sequencing and comparative genomics of Aspergillus sections Usti and Cavernicolus.</title>
        <authorList>
            <consortium name="Lawrence Berkeley National Laboratory"/>
            <person name="Nybo J.L."/>
            <person name="Vesth T.C."/>
            <person name="Theobald S."/>
            <person name="Frisvad J.C."/>
            <person name="Larsen T.O."/>
            <person name="Kjaerboelling I."/>
            <person name="Rothschild-Mancinelli K."/>
            <person name="Lyhne E.K."/>
            <person name="Kogle M.E."/>
            <person name="Barry K."/>
            <person name="Clum A."/>
            <person name="Na H."/>
            <person name="Ledsgaard L."/>
            <person name="Lin J."/>
            <person name="Lipzen A."/>
            <person name="Kuo A."/>
            <person name="Riley R."/>
            <person name="Mondo S."/>
            <person name="Labutti K."/>
            <person name="Haridas S."/>
            <person name="Pangalinan J."/>
            <person name="Salamov A.A."/>
            <person name="Simmons B.A."/>
            <person name="Magnuson J.K."/>
            <person name="Chen J."/>
            <person name="Drula E."/>
            <person name="Henrissat B."/>
            <person name="Wiebenga A."/>
            <person name="Lubbers R.J."/>
            <person name="Gomes A.C."/>
            <person name="Macurrencykelacurrency M.R."/>
            <person name="Stajich J."/>
            <person name="Grigoriev I.V."/>
            <person name="Mortensen U.H."/>
            <person name="De Vries R.P."/>
            <person name="Baker S.E."/>
            <person name="Andersen M.R."/>
        </authorList>
    </citation>
    <scope>NUCLEOTIDE SEQUENCE [LARGE SCALE GENOMIC DNA]</scope>
    <source>
        <strain evidence="8 9">CBS 449.75</strain>
    </source>
</reference>
<dbReference type="PANTHER" id="PTHR47424">
    <property type="entry name" value="REGULATORY PROTEIN GAL4"/>
    <property type="match status" value="1"/>
</dbReference>
<evidence type="ECO:0000256" key="2">
    <source>
        <dbReference type="ARBA" id="ARBA00023015"/>
    </source>
</evidence>
<feature type="compositionally biased region" description="Low complexity" evidence="6">
    <location>
        <begin position="740"/>
        <end position="754"/>
    </location>
</feature>
<dbReference type="GeneID" id="98149040"/>
<dbReference type="EMBL" id="JBFXLQ010000073">
    <property type="protein sequence ID" value="KAL2861189.1"/>
    <property type="molecule type" value="Genomic_DNA"/>
</dbReference>
<dbReference type="PANTHER" id="PTHR47424:SF3">
    <property type="entry name" value="REGULATORY PROTEIN GAL4"/>
    <property type="match status" value="1"/>
</dbReference>
<evidence type="ECO:0000313" key="8">
    <source>
        <dbReference type="EMBL" id="KAL2861189.1"/>
    </source>
</evidence>
<dbReference type="Proteomes" id="UP001610432">
    <property type="component" value="Unassembled WGS sequence"/>
</dbReference>
<evidence type="ECO:0000256" key="3">
    <source>
        <dbReference type="ARBA" id="ARBA00023125"/>
    </source>
</evidence>
<keyword evidence="3" id="KW-0238">DNA-binding</keyword>
<feature type="domain" description="Zn(2)-C6 fungal-type" evidence="7">
    <location>
        <begin position="104"/>
        <end position="135"/>
    </location>
</feature>
<keyword evidence="1" id="KW-0479">Metal-binding</keyword>
<evidence type="ECO:0000259" key="7">
    <source>
        <dbReference type="PROSITE" id="PS50048"/>
    </source>
</evidence>
<dbReference type="CDD" id="cd00067">
    <property type="entry name" value="GAL4"/>
    <property type="match status" value="1"/>
</dbReference>
<dbReference type="InterPro" id="IPR001138">
    <property type="entry name" value="Zn2Cys6_DnaBD"/>
</dbReference>
<dbReference type="Pfam" id="PF04082">
    <property type="entry name" value="Fungal_trans"/>
    <property type="match status" value="1"/>
</dbReference>
<dbReference type="SMART" id="SM00906">
    <property type="entry name" value="Fungal_trans"/>
    <property type="match status" value="1"/>
</dbReference>
<dbReference type="RefSeq" id="XP_070881083.1">
    <property type="nucleotide sequence ID" value="XM_071033968.1"/>
</dbReference>
<evidence type="ECO:0000256" key="5">
    <source>
        <dbReference type="ARBA" id="ARBA00023242"/>
    </source>
</evidence>
<keyword evidence="9" id="KW-1185">Reference proteome</keyword>
<gene>
    <name evidence="8" type="ORF">BJX67DRAFT_385933</name>
</gene>
<feature type="compositionally biased region" description="Low complexity" evidence="6">
    <location>
        <begin position="203"/>
        <end position="223"/>
    </location>
</feature>
<comment type="caution">
    <text evidence="8">The sequence shown here is derived from an EMBL/GenBank/DDBJ whole genome shotgun (WGS) entry which is preliminary data.</text>
</comment>
<keyword evidence="4" id="KW-0804">Transcription</keyword>
<keyword evidence="5" id="KW-0539">Nucleus</keyword>
<feature type="region of interest" description="Disordered" evidence="6">
    <location>
        <begin position="15"/>
        <end position="46"/>
    </location>
</feature>
<dbReference type="SMART" id="SM00066">
    <property type="entry name" value="GAL4"/>
    <property type="match status" value="1"/>
</dbReference>
<feature type="region of interest" description="Disordered" evidence="6">
    <location>
        <begin position="737"/>
        <end position="780"/>
    </location>
</feature>
<organism evidence="8 9">
    <name type="scientific">Aspergillus lucknowensis</name>
    <dbReference type="NCBI Taxonomy" id="176173"/>
    <lineage>
        <taxon>Eukaryota</taxon>
        <taxon>Fungi</taxon>
        <taxon>Dikarya</taxon>
        <taxon>Ascomycota</taxon>
        <taxon>Pezizomycotina</taxon>
        <taxon>Eurotiomycetes</taxon>
        <taxon>Eurotiomycetidae</taxon>
        <taxon>Eurotiales</taxon>
        <taxon>Aspergillaceae</taxon>
        <taxon>Aspergillus</taxon>
        <taxon>Aspergillus subgen. Nidulantes</taxon>
    </lineage>
</organism>
<feature type="region of interest" description="Disordered" evidence="6">
    <location>
        <begin position="188"/>
        <end position="240"/>
    </location>
</feature>
<dbReference type="Gene3D" id="4.10.240.10">
    <property type="entry name" value="Zn(2)-C6 fungal-type DNA-binding domain"/>
    <property type="match status" value="1"/>
</dbReference>
<dbReference type="Pfam" id="PF00172">
    <property type="entry name" value="Zn_clus"/>
    <property type="match status" value="1"/>
</dbReference>
<dbReference type="PROSITE" id="PS50048">
    <property type="entry name" value="ZN2_CY6_FUNGAL_2"/>
    <property type="match status" value="1"/>
</dbReference>
<feature type="region of interest" description="Disordered" evidence="6">
    <location>
        <begin position="59"/>
        <end position="103"/>
    </location>
</feature>
<evidence type="ECO:0000256" key="6">
    <source>
        <dbReference type="SAM" id="MobiDB-lite"/>
    </source>
</evidence>
<evidence type="ECO:0000256" key="4">
    <source>
        <dbReference type="ARBA" id="ARBA00023163"/>
    </source>
</evidence>
<dbReference type="SUPFAM" id="SSF57701">
    <property type="entry name" value="Zn2/Cys6 DNA-binding domain"/>
    <property type="match status" value="1"/>
</dbReference>
<proteinExistence type="predicted"/>
<dbReference type="InterPro" id="IPR051127">
    <property type="entry name" value="Fungal_SecMet_Regulators"/>
</dbReference>
<sequence>MPHFFDDERAICRTELPPQPLGTILGPSSREVAGSPARFPSLPPPISTREIFKRRRRRALVSDGPCQQNPRLSTMDPIGTFAPQKRPGDNSADQQQRRKRARQSCETCKARKTKCVGLESGTCQYCAQLGLSCHVNLRARKRPFYRISEAAYESSIALLRRFVSEEELPELTVEGIQGVLSKLGETAGDKDRMDANAPVHVDSQSPASLSASAAGPHPSPQSQTNGGRRPPAPIEEQRDGSGLDLGAEEEEVMEPDEHPALQEERGCMVLDSLGKYRYVGADSSIRWNHAARMALHATAVTDPKVIAPLKTGLLPPKTPESLGGSSRGAGVYLPPATMAMRYAGYFFQEVHCLYWFYSLEQFYGALEETLEDHGAKASASWLCSLYSIFAIGSMAPENQVARAGKEAEEGDKKRAPEYLALAKDLVPEVSEEADTESVKAFGLLSLGMHAMCYSVGAYLHLGTAVRIGFSLGLHRNILPRKSNSVGRERARRLWWTIYTLDHEMAIRFGYPCAVGDESGLVKTPAALEQVMDPGPNMPLGYQALCVSLVRLRKKIGQSCFVVPAQAGGRLPIRQVFDSLNALRAWVDEIPHYLSREASQPPQHRRPVSILHLRYLSSVIFVTRPFLLYTVSRPSGVKESSKAQCYEEISRRCIEAAEQSVDLFKRMVEDRTLSSRILFDCHCLGETMWILILAVQKLGQERHRQMLQLCLKMLRGMEQFGWCEKVAPELEARLLESGIMQPQSRRGTQRTQQTQQDRDQSVNLQSQENGPGVAFGGMPPDSRRDFLEDTTFNFDISEFDLLETLDMDGDDGSGWMDMLADGTLSASQLGF</sequence>
<dbReference type="InterPro" id="IPR036864">
    <property type="entry name" value="Zn2-C6_fun-type_DNA-bd_sf"/>
</dbReference>
<protein>
    <submittedName>
        <fullName evidence="8">Fungal-specific transcription factor domain-containing protein</fullName>
    </submittedName>
</protein>
<evidence type="ECO:0000256" key="1">
    <source>
        <dbReference type="ARBA" id="ARBA00022723"/>
    </source>
</evidence>
<keyword evidence="2" id="KW-0805">Transcription regulation</keyword>
<name>A0ABR4L9I4_9EURO</name>
<dbReference type="PROSITE" id="PS00463">
    <property type="entry name" value="ZN2_CY6_FUNGAL_1"/>
    <property type="match status" value="1"/>
</dbReference>
<dbReference type="CDD" id="cd12148">
    <property type="entry name" value="fungal_TF_MHR"/>
    <property type="match status" value="1"/>
</dbReference>